<keyword evidence="5" id="KW-1185">Reference proteome</keyword>
<feature type="region of interest" description="Disordered" evidence="1">
    <location>
        <begin position="679"/>
        <end position="717"/>
    </location>
</feature>
<dbReference type="SUPFAM" id="SSF48452">
    <property type="entry name" value="TPR-like"/>
    <property type="match status" value="1"/>
</dbReference>
<dbReference type="Pfam" id="PF10373">
    <property type="entry name" value="EST1_DNA_bind"/>
    <property type="match status" value="1"/>
</dbReference>
<dbReference type="InterPro" id="IPR018834">
    <property type="entry name" value="DNA/RNA-bd_Est1-type"/>
</dbReference>
<evidence type="ECO:0000313" key="5">
    <source>
        <dbReference type="Proteomes" id="UP000750334"/>
    </source>
</evidence>
<feature type="domain" description="Telomerase activating protein Est1-like N-terminal" evidence="3">
    <location>
        <begin position="87"/>
        <end position="211"/>
    </location>
</feature>
<reference evidence="4 5" key="1">
    <citation type="submission" date="2020-11" db="EMBL/GenBank/DDBJ databases">
        <title>Kefir isolates.</title>
        <authorList>
            <person name="Marcisauskas S."/>
            <person name="Kim Y."/>
            <person name="Blasche S."/>
        </authorList>
    </citation>
    <scope>NUCLEOTIDE SEQUENCE [LARGE SCALE GENOMIC DNA]</scope>
    <source>
        <strain evidence="4 5">OG2</strain>
    </source>
</reference>
<dbReference type="EMBL" id="PUHR01000020">
    <property type="protein sequence ID" value="KAG0670654.1"/>
    <property type="molecule type" value="Genomic_DNA"/>
</dbReference>
<evidence type="ECO:0000259" key="3">
    <source>
        <dbReference type="Pfam" id="PF10374"/>
    </source>
</evidence>
<gene>
    <name evidence="4" type="primary">EBS1</name>
    <name evidence="4" type="ORF">C6P45_002030</name>
</gene>
<sequence length="936" mass="106317">MEASRDEGVPATNYSPENCMRIINGFSRQLTDIFEAGNPAEENAILKGFVILVQSRIQAMVEAHFATGLEQARSDIEPKSLLYAIRVLQLTWDRIWYPIYCQFNGQRDTLAIEWTRSTSKNYPEIRRLTSKVKKFSDSVTDFYMIIIQLVQKNINTNHIVPKFATNLLKIETTDEMKSNMIQKPSDRLAFLVNAIYHSNMFYLGCLNRSKAVCSRFNDKYTLEDFNVSIQYFDAAILLNSYLGRYFYQKSFVYLTLNDDPTYCFNNVLAHLAPGRCSTAILQIRSIFYERNSDRHMHIREVLKDIHQADLFSSKIVNREIIGYYTLALIGLNLNKDVWLDRDSDEKKGNMQTIMGIGIKHMELALNERLGTRYIKNIDLIYQNLITVIGCYHLIDDLNVVCSKNGIKQHKRTYLKFASSYMMTILDRVIIAGWEKSLETYQYLAMARIMLDWIHTNDDVHKCITKIEEFMQLLATLVNKLNASKYMAYEEIKSGIPITYLLEEDLLPHTLKFLVKPFNELDGKIMMESKDKCNRICGQVVETDGDGDDGKLPKEEEAVIRMKSIIVMVKKLLSDNTHDINWDESAAKYVFTKIRRNNFNNNIENSLINKNNNKTDSLTGGKQRGIFSKASLKKIDSENKKPDALEQLIKRRGLGVSQMPVYSGSSVVAPESFTTKPTLAFTGVEESGKESGEGDEEVTARSSTDDNDSIVGTTEGKDTVMEHLEKDAPLDMATIESALRELTNQENDSVSTPYYQNESVEQGSLPTESQPSATSSVPTTTYPNNANQSQAMFKMPYLNMNPMNNNNYGPPTSSTGSIYGENVTAPFLPPGMAPPIPQNSGMRFMTDPHGLSGAAPSVPPGMNLGTTHLNYPQWGNNRFVNFDGASQSNMAVHNLQNMMWQNRLYMAHPPPQSSSQQQQQQQQQYYPYGNMNNKPQW</sequence>
<dbReference type="Proteomes" id="UP000750334">
    <property type="component" value="Unassembled WGS sequence"/>
</dbReference>
<dbReference type="Pfam" id="PF10374">
    <property type="entry name" value="EST1"/>
    <property type="match status" value="1"/>
</dbReference>
<dbReference type="OrthoDB" id="69928at2759"/>
<evidence type="ECO:0000256" key="1">
    <source>
        <dbReference type="SAM" id="MobiDB-lite"/>
    </source>
</evidence>
<feature type="domain" description="DNA/RNA-binding" evidence="2">
    <location>
        <begin position="228"/>
        <end position="515"/>
    </location>
</feature>
<proteinExistence type="predicted"/>
<dbReference type="InterPro" id="IPR011990">
    <property type="entry name" value="TPR-like_helical_dom_sf"/>
</dbReference>
<comment type="caution">
    <text evidence="4">The sequence shown here is derived from an EMBL/GenBank/DDBJ whole genome shotgun (WGS) entry which is preliminary data.</text>
</comment>
<feature type="region of interest" description="Disordered" evidence="1">
    <location>
        <begin position="743"/>
        <end position="785"/>
    </location>
</feature>
<feature type="region of interest" description="Disordered" evidence="1">
    <location>
        <begin position="905"/>
        <end position="936"/>
    </location>
</feature>
<dbReference type="AlphaFoldDB" id="A0A9P6WE00"/>
<organism evidence="4 5">
    <name type="scientific">Maudiozyma exigua</name>
    <name type="common">Yeast</name>
    <name type="synonym">Kazachstania exigua</name>
    <dbReference type="NCBI Taxonomy" id="34358"/>
    <lineage>
        <taxon>Eukaryota</taxon>
        <taxon>Fungi</taxon>
        <taxon>Dikarya</taxon>
        <taxon>Ascomycota</taxon>
        <taxon>Saccharomycotina</taxon>
        <taxon>Saccharomycetes</taxon>
        <taxon>Saccharomycetales</taxon>
        <taxon>Saccharomycetaceae</taxon>
        <taxon>Maudiozyma</taxon>
    </lineage>
</organism>
<accession>A0A9P6WE00</accession>
<dbReference type="InterPro" id="IPR019458">
    <property type="entry name" value="Est1-like_N"/>
</dbReference>
<dbReference type="Gene3D" id="1.25.40.10">
    <property type="entry name" value="Tetratricopeptide repeat domain"/>
    <property type="match status" value="1"/>
</dbReference>
<feature type="compositionally biased region" description="Low complexity" evidence="1">
    <location>
        <begin position="912"/>
        <end position="927"/>
    </location>
</feature>
<evidence type="ECO:0000313" key="4">
    <source>
        <dbReference type="EMBL" id="KAG0670654.1"/>
    </source>
</evidence>
<protein>
    <submittedName>
        <fullName evidence="4">Translation inhibition and nonsense-mediated decay</fullName>
    </submittedName>
</protein>
<evidence type="ECO:0000259" key="2">
    <source>
        <dbReference type="Pfam" id="PF10373"/>
    </source>
</evidence>
<name>A0A9P6WE00_MAUEX</name>